<evidence type="ECO:0000313" key="4">
    <source>
        <dbReference type="EMBL" id="MBB4078011.1"/>
    </source>
</evidence>
<feature type="region of interest" description="Disordered" evidence="1">
    <location>
        <begin position="461"/>
        <end position="485"/>
    </location>
</feature>
<feature type="signal peptide" evidence="2">
    <location>
        <begin position="1"/>
        <end position="19"/>
    </location>
</feature>
<keyword evidence="5" id="KW-1185">Reference proteome</keyword>
<dbReference type="InterPro" id="IPR008969">
    <property type="entry name" value="CarboxyPept-like_regulatory"/>
</dbReference>
<dbReference type="EMBL" id="JACIFF010000001">
    <property type="protein sequence ID" value="MBB4078011.1"/>
    <property type="molecule type" value="Genomic_DNA"/>
</dbReference>
<dbReference type="InterPro" id="IPR041700">
    <property type="entry name" value="OMP_b-brl_3"/>
</dbReference>
<feature type="region of interest" description="Disordered" evidence="1">
    <location>
        <begin position="276"/>
        <end position="302"/>
    </location>
</feature>
<comment type="caution">
    <text evidence="4">The sequence shown here is derived from an EMBL/GenBank/DDBJ whole genome shotgun (WGS) entry which is preliminary data.</text>
</comment>
<feature type="domain" description="Outer membrane protein beta-barrel" evidence="3">
    <location>
        <begin position="438"/>
        <end position="901"/>
    </location>
</feature>
<accession>A0A840DYF9</accession>
<organism evidence="4 5">
    <name type="scientific">Neolewinella aquimaris</name>
    <dbReference type="NCBI Taxonomy" id="1835722"/>
    <lineage>
        <taxon>Bacteria</taxon>
        <taxon>Pseudomonadati</taxon>
        <taxon>Bacteroidota</taxon>
        <taxon>Saprospiria</taxon>
        <taxon>Saprospirales</taxon>
        <taxon>Lewinellaceae</taxon>
        <taxon>Neolewinella</taxon>
    </lineage>
</organism>
<dbReference type="Pfam" id="PF13620">
    <property type="entry name" value="CarboxypepD_reg"/>
    <property type="match status" value="1"/>
</dbReference>
<feature type="chain" id="PRO_5032307852" description="Outer membrane protein beta-barrel domain-containing protein" evidence="2">
    <location>
        <begin position="20"/>
        <end position="908"/>
    </location>
</feature>
<evidence type="ECO:0000256" key="1">
    <source>
        <dbReference type="SAM" id="MobiDB-lite"/>
    </source>
</evidence>
<gene>
    <name evidence="4" type="ORF">GGR28_000612</name>
</gene>
<evidence type="ECO:0000256" key="2">
    <source>
        <dbReference type="SAM" id="SignalP"/>
    </source>
</evidence>
<dbReference type="SUPFAM" id="SSF49464">
    <property type="entry name" value="Carboxypeptidase regulatory domain-like"/>
    <property type="match status" value="1"/>
</dbReference>
<dbReference type="Proteomes" id="UP000576209">
    <property type="component" value="Unassembled WGS sequence"/>
</dbReference>
<dbReference type="SUPFAM" id="SSF56935">
    <property type="entry name" value="Porins"/>
    <property type="match status" value="1"/>
</dbReference>
<sequence>MFRFFSLLFFIALSTGAFGQGVSVYGQVVDIMDGTPLIGSYVVLNQGAESTSYQTITDYDGNFILTGVTAGRYTLLVTYLGYANYTLDFTVANESIEVGALKLSQGVELAQIEVVEKVVPIRQRGDTTQLNAAAYKTLPDASAEELVQKMPTIAIADGKLSAQGEEVRRVIVDGKPFFGDDALATLRNLPAKIIESIEIFDEQSEEAKASGFDDGNAAKTINIVTKKNMRNGTFGRLYAGYGSDDRYDAGGNVSNFQGARRLSIVLMTNNVNRQNFSNDAMGTDPTENGNNSGTSGNFAVRPQNGIVSTNALGANLSEEWGERIKVSASYFVNAAKGIVSRTRNRQYFDEEGLTERYREKGDERSKTSNHRFDGRFDYRINDRNTFLWRPKLSWRGNTGEEVTRGTTLLDTQAIDSSRNEFNGRFTSLNVTNNLLWRHHFPTSRRKLTINLYHAYQPNQGDNQLRYAESGSGGSQRNIDQRSRQERDRNYGSLNIQLAQPVSRHASLLVSGRTSVRDESSEQVTYERDPLTDAYDISLAEQSGTLSSKYFSQDFGGGLNVYKGGLRLTARAVVQYASLVNNQLIPPLPPNESTFWSVLPTLSLKFKNDHAGYLSLVYRSQPRLPSAAQLQEVIDNDNPRLLRAGNPGLRQEIRHNLYFRYNSTKASAGTVFFAMLGGGITAQDISNSTYVANSDVGRAYAVPEGSRIILPVNLNGSWHLRARSTLGFPVDLIGSNVNLDLSASTGSLPGLINGKLNSTKRSNTGVGITFSSNVSDRVDFSLSAEGSMNWSVNELQPASNNQFFNQTSRFKLNWIVGPGIVFRNDILHRFYRGLDAGEDMDYVLWNMSIGKQLLKNNRGELNLSVFDLLGQNVSLRRRVTSNFTEDIRTDVLTRYIKLNFKYELRKFGP</sequence>
<evidence type="ECO:0000313" key="5">
    <source>
        <dbReference type="Proteomes" id="UP000576209"/>
    </source>
</evidence>
<dbReference type="Pfam" id="PF14905">
    <property type="entry name" value="OMP_b-brl_3"/>
    <property type="match status" value="1"/>
</dbReference>
<protein>
    <recommendedName>
        <fullName evidence="3">Outer membrane protein beta-barrel domain-containing protein</fullName>
    </recommendedName>
</protein>
<evidence type="ECO:0000259" key="3">
    <source>
        <dbReference type="Pfam" id="PF14905"/>
    </source>
</evidence>
<reference evidence="4 5" key="1">
    <citation type="submission" date="2020-08" db="EMBL/GenBank/DDBJ databases">
        <title>Genomic Encyclopedia of Type Strains, Phase IV (KMG-IV): sequencing the most valuable type-strain genomes for metagenomic binning, comparative biology and taxonomic classification.</title>
        <authorList>
            <person name="Goeker M."/>
        </authorList>
    </citation>
    <scope>NUCLEOTIDE SEQUENCE [LARGE SCALE GENOMIC DNA]</scope>
    <source>
        <strain evidence="4 5">DSM 105137</strain>
    </source>
</reference>
<keyword evidence="2" id="KW-0732">Signal</keyword>
<feature type="compositionally biased region" description="Low complexity" evidence="1">
    <location>
        <begin position="288"/>
        <end position="297"/>
    </location>
</feature>
<dbReference type="RefSeq" id="WP_183494241.1">
    <property type="nucleotide sequence ID" value="NZ_JACIFF010000001.1"/>
</dbReference>
<dbReference type="Gene3D" id="2.60.40.1120">
    <property type="entry name" value="Carboxypeptidase-like, regulatory domain"/>
    <property type="match status" value="1"/>
</dbReference>
<proteinExistence type="predicted"/>
<dbReference type="AlphaFoldDB" id="A0A840DYF9"/>
<name>A0A840DYF9_9BACT</name>